<protein>
    <submittedName>
        <fullName evidence="2">Uncharacterized protein</fullName>
    </submittedName>
</protein>
<proteinExistence type="predicted"/>
<gene>
    <name evidence="2" type="ORF">ABW22_14475</name>
</gene>
<evidence type="ECO:0000256" key="1">
    <source>
        <dbReference type="SAM" id="Coils"/>
    </source>
</evidence>
<reference evidence="2 3" key="1">
    <citation type="journal article" date="2015" name="Appl. Environ. Microbiol.">
        <title>Aerobic and Anaerobic Thiosulfate Oxidation by a Cold-Adapted, Subglacial Chemoautotroph.</title>
        <authorList>
            <person name="Harrold Z.R."/>
            <person name="Skidmore M.L."/>
            <person name="Hamilton T.L."/>
            <person name="Desch L."/>
            <person name="Amada K."/>
            <person name="van Gelder W."/>
            <person name="Glover K."/>
            <person name="Roden E.E."/>
            <person name="Boyd E.S."/>
        </authorList>
    </citation>
    <scope>NUCLEOTIDE SEQUENCE [LARGE SCALE GENOMIC DNA]</scope>
    <source>
        <strain evidence="2 3">RG</strain>
    </source>
</reference>
<evidence type="ECO:0000313" key="3">
    <source>
        <dbReference type="Proteomes" id="UP000064243"/>
    </source>
</evidence>
<dbReference type="PATRIC" id="fig|36861.3.peg.2717"/>
<keyword evidence="3" id="KW-1185">Reference proteome</keyword>
<dbReference type="EMBL" id="LDUG01000048">
    <property type="protein sequence ID" value="KVW93334.1"/>
    <property type="molecule type" value="Genomic_DNA"/>
</dbReference>
<evidence type="ECO:0000313" key="2">
    <source>
        <dbReference type="EMBL" id="KVW93334.1"/>
    </source>
</evidence>
<keyword evidence="1" id="KW-0175">Coiled coil</keyword>
<comment type="caution">
    <text evidence="2">The sequence shown here is derived from an EMBL/GenBank/DDBJ whole genome shotgun (WGS) entry which is preliminary data.</text>
</comment>
<dbReference type="Proteomes" id="UP000064243">
    <property type="component" value="Unassembled WGS sequence"/>
</dbReference>
<sequence>MTMTNHIPAAVPCPDPGSTFMEIAAKIIAAEETARKEIRRARAQIEASNNERWLAEKRLDFAKDELADVLASIDAAKARLASIQALTAIEADRVLQALNQEEFHA</sequence>
<name>A0A119CUH0_THIDE</name>
<organism evidence="2 3">
    <name type="scientific">Thiobacillus denitrificans</name>
    <dbReference type="NCBI Taxonomy" id="36861"/>
    <lineage>
        <taxon>Bacteria</taxon>
        <taxon>Pseudomonadati</taxon>
        <taxon>Pseudomonadota</taxon>
        <taxon>Betaproteobacteria</taxon>
        <taxon>Nitrosomonadales</taxon>
        <taxon>Thiobacillaceae</taxon>
        <taxon>Thiobacillus</taxon>
    </lineage>
</organism>
<accession>A0A119CUH0</accession>
<feature type="coiled-coil region" evidence="1">
    <location>
        <begin position="31"/>
        <end position="79"/>
    </location>
</feature>
<dbReference type="AlphaFoldDB" id="A0A119CUH0"/>